<dbReference type="RefSeq" id="WP_231416804.1">
    <property type="nucleotide sequence ID" value="NZ_CP126446.1"/>
</dbReference>
<evidence type="ECO:0000256" key="8">
    <source>
        <dbReference type="SAM" id="MobiDB-lite"/>
    </source>
</evidence>
<dbReference type="Pfam" id="PF13515">
    <property type="entry name" value="FUSC_2"/>
    <property type="match status" value="1"/>
</dbReference>
<keyword evidence="3 9" id="KW-0812">Transmembrane</keyword>
<evidence type="ECO:0000256" key="3">
    <source>
        <dbReference type="ARBA" id="ARBA00022692"/>
    </source>
</evidence>
<feature type="transmembrane region" description="Helical" evidence="9">
    <location>
        <begin position="169"/>
        <end position="189"/>
    </location>
</feature>
<feature type="region of interest" description="Disordered" evidence="8">
    <location>
        <begin position="379"/>
        <end position="403"/>
    </location>
</feature>
<feature type="domain" description="Integral membrane bound transporter" evidence="10">
    <location>
        <begin position="418"/>
        <end position="544"/>
    </location>
</feature>
<comment type="similarity">
    <text evidence="6">Belongs to the YccS/YhfK family.</text>
</comment>
<feature type="transmembrane region" description="Helical" evidence="9">
    <location>
        <begin position="119"/>
        <end position="136"/>
    </location>
</feature>
<dbReference type="PANTHER" id="PTHR30509">
    <property type="entry name" value="P-HYDROXYBENZOIC ACID EFFLUX PUMP SUBUNIT-RELATED"/>
    <property type="match status" value="1"/>
</dbReference>
<feature type="transmembrane region" description="Helical" evidence="9">
    <location>
        <begin position="530"/>
        <end position="551"/>
    </location>
</feature>
<keyword evidence="5 9" id="KW-0472">Membrane</keyword>
<evidence type="ECO:0000259" key="10">
    <source>
        <dbReference type="Pfam" id="PF13515"/>
    </source>
</evidence>
<evidence type="ECO:0000313" key="12">
    <source>
        <dbReference type="Proteomes" id="UP001236652"/>
    </source>
</evidence>
<feature type="transmembrane region" description="Helical" evidence="9">
    <location>
        <begin position="66"/>
        <end position="87"/>
    </location>
</feature>
<dbReference type="InterPro" id="IPR049453">
    <property type="entry name" value="Memb_transporter_dom"/>
</dbReference>
<keyword evidence="2" id="KW-1003">Cell membrane</keyword>
<protein>
    <submittedName>
        <fullName evidence="11">FUSC family protein</fullName>
    </submittedName>
</protein>
<evidence type="ECO:0000256" key="9">
    <source>
        <dbReference type="SAM" id="Phobius"/>
    </source>
</evidence>
<evidence type="ECO:0000256" key="4">
    <source>
        <dbReference type="ARBA" id="ARBA00022989"/>
    </source>
</evidence>
<feature type="compositionally biased region" description="Acidic residues" evidence="8">
    <location>
        <begin position="383"/>
        <end position="392"/>
    </location>
</feature>
<feature type="transmembrane region" description="Helical" evidence="9">
    <location>
        <begin position="409"/>
        <end position="426"/>
    </location>
</feature>
<evidence type="ECO:0000256" key="5">
    <source>
        <dbReference type="ARBA" id="ARBA00023136"/>
    </source>
</evidence>
<accession>A0ABY8USR2</accession>
<gene>
    <name evidence="11" type="ORF">QNI29_12300</name>
</gene>
<proteinExistence type="inferred from homology"/>
<organism evidence="11 12">
    <name type="scientific">Pontibacillus chungwhensis</name>
    <dbReference type="NCBI Taxonomy" id="265426"/>
    <lineage>
        <taxon>Bacteria</taxon>
        <taxon>Bacillati</taxon>
        <taxon>Bacillota</taxon>
        <taxon>Bacilli</taxon>
        <taxon>Bacillales</taxon>
        <taxon>Bacillaceae</taxon>
        <taxon>Pontibacillus</taxon>
    </lineage>
</organism>
<keyword evidence="12" id="KW-1185">Reference proteome</keyword>
<evidence type="ECO:0000256" key="6">
    <source>
        <dbReference type="ARBA" id="ARBA00043993"/>
    </source>
</evidence>
<keyword evidence="4 9" id="KW-1133">Transmembrane helix</keyword>
<evidence type="ECO:0000313" key="11">
    <source>
        <dbReference type="EMBL" id="WIF96532.1"/>
    </source>
</evidence>
<name>A0ABY8USR2_9BACI</name>
<evidence type="ECO:0000256" key="2">
    <source>
        <dbReference type="ARBA" id="ARBA00022475"/>
    </source>
</evidence>
<evidence type="ECO:0000256" key="1">
    <source>
        <dbReference type="ARBA" id="ARBA00004651"/>
    </source>
</evidence>
<evidence type="ECO:0000256" key="7">
    <source>
        <dbReference type="SAM" id="Coils"/>
    </source>
</evidence>
<comment type="subcellular location">
    <subcellularLocation>
        <location evidence="1">Cell membrane</location>
        <topology evidence="1">Multi-pass membrane protein</topology>
    </subcellularLocation>
</comment>
<reference evidence="11 12" key="1">
    <citation type="submission" date="2023-05" db="EMBL/GenBank/DDBJ databases">
        <title>Comparative genomics reveals the evidence of polycyclic aromatic hydrocarbons degradation in moderately halophilic genus Pontibacillus.</title>
        <authorList>
            <person name="Yang H."/>
            <person name="Qian Z."/>
        </authorList>
    </citation>
    <scope>NUCLEOTIDE SEQUENCE [LARGE SCALE GENOMIC DNA]</scope>
    <source>
        <strain evidence="12">HN14</strain>
    </source>
</reference>
<feature type="transmembrane region" description="Helical" evidence="9">
    <location>
        <begin position="96"/>
        <end position="113"/>
    </location>
</feature>
<dbReference type="Proteomes" id="UP001236652">
    <property type="component" value="Chromosome"/>
</dbReference>
<keyword evidence="7" id="KW-0175">Coiled coil</keyword>
<dbReference type="PANTHER" id="PTHR30509:SF9">
    <property type="entry name" value="MULTIDRUG RESISTANCE PROTEIN MDTO"/>
    <property type="match status" value="1"/>
</dbReference>
<feature type="transmembrane region" description="Helical" evidence="9">
    <location>
        <begin position="482"/>
        <end position="498"/>
    </location>
</feature>
<dbReference type="EMBL" id="CP126446">
    <property type="protein sequence ID" value="WIF96532.1"/>
    <property type="molecule type" value="Genomic_DNA"/>
</dbReference>
<sequence length="739" mass="84566">MDEALGIVYDYIMKMKQTVYKTLLHWLARITAADPGLTRLVNAVKATLSVISSVLTTNLLLDWLDYSLITVPIFSGIVGLLGVFAVFDDTSQKQKVTTLLLALSSSVTLSIGAWTSSYFHLSDVAILCVVFLAFYLSRYGSRYFSLNMIGFISIYFSTILGVQFGDLPIYFIGIAIGVFYAYFYKFVLLKNKPETILKRSMTSFHVQTNLILTRVIHIVQHPYEDEKELRYLNRNVLKLNEYARNISAQLGDVNPYDVWEGITANQLRLYVFDVQMLMETLTPTIEQLKEHKALDHSSVQDALVQLIQSTRDVKVLRHQHVLEQLREAEKNVQKLRTVTQHVNQKENDEWLFLLRRLNTMANHVIEGAFELHEVRHQNIEQPQEADEEAAEDSTEKEKAKGLEPTTKKALQALLAGSLAIALGYALTPTHQYWILLSAFIVFMGTDTVGRTFIKANDRTIGTIAGAIVGFLVSLFLSGHSTWQVAFIFLCIFMAFYLFNVSYSLAMFWITMIIAMLYDLLLGGITYQLLFARVLDTFLGAYIGFSAAALVFPKKTREKVTDTTIEFLELLSQYIESYLMSLKGKGTTDNLAEIAFDLDQSLHQFKVDSESIRKRPARFSRSDVERWLTILVATNYYAKHLNATRENEPEMDAELKETIDHIQAHVTHNIAAINEMLKSKRHQIIYDLEQDRERIERYPDQNNDLSKRIFVYKLYYIWRINQSLVLLAQDMGAPISKPPE</sequence>
<feature type="transmembrane region" description="Helical" evidence="9">
    <location>
        <begin position="505"/>
        <end position="524"/>
    </location>
</feature>
<feature type="transmembrane region" description="Helical" evidence="9">
    <location>
        <begin position="432"/>
        <end position="453"/>
    </location>
</feature>
<feature type="transmembrane region" description="Helical" evidence="9">
    <location>
        <begin position="460"/>
        <end position="476"/>
    </location>
</feature>
<feature type="coiled-coil region" evidence="7">
    <location>
        <begin position="318"/>
        <end position="345"/>
    </location>
</feature>
<feature type="transmembrane region" description="Helical" evidence="9">
    <location>
        <begin position="143"/>
        <end position="163"/>
    </location>
</feature>